<name>A0A6B0S596_9CETA</name>
<evidence type="ECO:0000313" key="2">
    <source>
        <dbReference type="EMBL" id="MXQ96671.1"/>
    </source>
</evidence>
<dbReference type="Proteomes" id="UP000322234">
    <property type="component" value="Unassembled WGS sequence"/>
</dbReference>
<sequence>MRGARRQGRITPGLAPKWAYNTGKDKGSQGRHRLVPNAPDVIHAVDVTQMQVTRTHDGTCLVMSRVPWRFRARVSRMDSLLVKIGHYSGIPVCGCLSEDQWSRRKRGTL</sequence>
<keyword evidence="3" id="KW-1185">Reference proteome</keyword>
<dbReference type="AlphaFoldDB" id="A0A6B0S596"/>
<evidence type="ECO:0000313" key="3">
    <source>
        <dbReference type="Proteomes" id="UP000322234"/>
    </source>
</evidence>
<feature type="region of interest" description="Disordered" evidence="1">
    <location>
        <begin position="1"/>
        <end position="31"/>
    </location>
</feature>
<protein>
    <submittedName>
        <fullName evidence="2">Uncharacterized protein</fullName>
    </submittedName>
</protein>
<comment type="caution">
    <text evidence="2">The sequence shown here is derived from an EMBL/GenBank/DDBJ whole genome shotgun (WGS) entry which is preliminary data.</text>
</comment>
<organism evidence="2 3">
    <name type="scientific">Bos mutus</name>
    <name type="common">wild yak</name>
    <dbReference type="NCBI Taxonomy" id="72004"/>
    <lineage>
        <taxon>Eukaryota</taxon>
        <taxon>Metazoa</taxon>
        <taxon>Chordata</taxon>
        <taxon>Craniata</taxon>
        <taxon>Vertebrata</taxon>
        <taxon>Euteleostomi</taxon>
        <taxon>Mammalia</taxon>
        <taxon>Eutheria</taxon>
        <taxon>Laurasiatheria</taxon>
        <taxon>Artiodactyla</taxon>
        <taxon>Ruminantia</taxon>
        <taxon>Pecora</taxon>
        <taxon>Bovidae</taxon>
        <taxon>Bovinae</taxon>
        <taxon>Bos</taxon>
    </lineage>
</organism>
<accession>A0A6B0S596</accession>
<reference evidence="2" key="1">
    <citation type="submission" date="2019-10" db="EMBL/GenBank/DDBJ databases">
        <title>The sequence and de novo assembly of the wild yak genome.</title>
        <authorList>
            <person name="Liu Y."/>
        </authorList>
    </citation>
    <scope>NUCLEOTIDE SEQUENCE [LARGE SCALE GENOMIC DNA]</scope>
    <source>
        <strain evidence="2">WY2019</strain>
    </source>
</reference>
<dbReference type="EMBL" id="VBQZ03000169">
    <property type="protein sequence ID" value="MXQ96671.1"/>
    <property type="molecule type" value="Genomic_DNA"/>
</dbReference>
<gene>
    <name evidence="2" type="ORF">E5288_WYG020504</name>
</gene>
<proteinExistence type="predicted"/>
<evidence type="ECO:0000256" key="1">
    <source>
        <dbReference type="SAM" id="MobiDB-lite"/>
    </source>
</evidence>